<reference evidence="3" key="5">
    <citation type="submission" date="2018-04" db="UniProtKB">
        <authorList>
            <consortium name="EnsemblFungi"/>
        </authorList>
    </citation>
    <scope>IDENTIFICATION</scope>
    <source>
        <strain evidence="3">R3-111a-1</strain>
    </source>
</reference>
<dbReference type="VEuPathDB" id="FungiDB:GGTG_01954"/>
<proteinExistence type="predicted"/>
<dbReference type="EnsemblFungi" id="EJT81980">
    <property type="protein sequence ID" value="EJT81980"/>
    <property type="gene ID" value="GGTG_01954"/>
</dbReference>
<protein>
    <submittedName>
        <fullName evidence="2 3">Uncharacterized protein</fullName>
    </submittedName>
</protein>
<reference evidence="3" key="4">
    <citation type="journal article" date="2015" name="G3 (Bethesda)">
        <title>Genome sequences of three phytopathogenic species of the Magnaporthaceae family of fungi.</title>
        <authorList>
            <person name="Okagaki L.H."/>
            <person name="Nunes C.C."/>
            <person name="Sailsbery J."/>
            <person name="Clay B."/>
            <person name="Brown D."/>
            <person name="John T."/>
            <person name="Oh Y."/>
            <person name="Young N."/>
            <person name="Fitzgerald M."/>
            <person name="Haas B.J."/>
            <person name="Zeng Q."/>
            <person name="Young S."/>
            <person name="Adiconis X."/>
            <person name="Fan L."/>
            <person name="Levin J.Z."/>
            <person name="Mitchell T.K."/>
            <person name="Okubara P.A."/>
            <person name="Farman M.L."/>
            <person name="Kohn L.M."/>
            <person name="Birren B."/>
            <person name="Ma L.-J."/>
            <person name="Dean R.A."/>
        </authorList>
    </citation>
    <scope>NUCLEOTIDE SEQUENCE</scope>
    <source>
        <strain evidence="3">R3-111a-1</strain>
    </source>
</reference>
<name>J3NL13_GAET3</name>
<gene>
    <name evidence="3" type="primary">20342412</name>
    <name evidence="2" type="ORF">GGTG_01954</name>
</gene>
<keyword evidence="4" id="KW-1185">Reference proteome</keyword>
<dbReference type="HOGENOM" id="CLU_1825398_0_0_1"/>
<evidence type="ECO:0000256" key="1">
    <source>
        <dbReference type="SAM" id="MobiDB-lite"/>
    </source>
</evidence>
<accession>J3NL13</accession>
<dbReference type="EMBL" id="GL385395">
    <property type="protein sequence ID" value="EJT81980.1"/>
    <property type="molecule type" value="Genomic_DNA"/>
</dbReference>
<dbReference type="GeneID" id="20342412"/>
<evidence type="ECO:0000313" key="3">
    <source>
        <dbReference type="EnsemblFungi" id="EJT81980"/>
    </source>
</evidence>
<evidence type="ECO:0000313" key="4">
    <source>
        <dbReference type="Proteomes" id="UP000006039"/>
    </source>
</evidence>
<feature type="region of interest" description="Disordered" evidence="1">
    <location>
        <begin position="1"/>
        <end position="22"/>
    </location>
</feature>
<dbReference type="RefSeq" id="XP_009217989.1">
    <property type="nucleotide sequence ID" value="XM_009219725.1"/>
</dbReference>
<reference evidence="2" key="2">
    <citation type="submission" date="2010-07" db="EMBL/GenBank/DDBJ databases">
        <authorList>
            <consortium name="The Broad Institute Genome Sequencing Platform"/>
            <consortium name="Broad Institute Genome Sequencing Center for Infectious Disease"/>
            <person name="Ma L.-J."/>
            <person name="Dead R."/>
            <person name="Young S."/>
            <person name="Zeng Q."/>
            <person name="Koehrsen M."/>
            <person name="Alvarado L."/>
            <person name="Berlin A."/>
            <person name="Chapman S.B."/>
            <person name="Chen Z."/>
            <person name="Freedman E."/>
            <person name="Gellesch M."/>
            <person name="Goldberg J."/>
            <person name="Griggs A."/>
            <person name="Gujja S."/>
            <person name="Heilman E.R."/>
            <person name="Heiman D."/>
            <person name="Hepburn T."/>
            <person name="Howarth C."/>
            <person name="Jen D."/>
            <person name="Larson L."/>
            <person name="Mehta T."/>
            <person name="Neiman D."/>
            <person name="Pearson M."/>
            <person name="Roberts A."/>
            <person name="Saif S."/>
            <person name="Shea T."/>
            <person name="Shenoy N."/>
            <person name="Sisk P."/>
            <person name="Stolte C."/>
            <person name="Sykes S."/>
            <person name="Walk T."/>
            <person name="White J."/>
            <person name="Yandava C."/>
            <person name="Haas B."/>
            <person name="Nusbaum C."/>
            <person name="Birren B."/>
        </authorList>
    </citation>
    <scope>NUCLEOTIDE SEQUENCE</scope>
    <source>
        <strain evidence="2">R3-111a-1</strain>
    </source>
</reference>
<dbReference type="AlphaFoldDB" id="J3NL13"/>
<evidence type="ECO:0000313" key="2">
    <source>
        <dbReference type="EMBL" id="EJT81980.1"/>
    </source>
</evidence>
<reference evidence="4" key="1">
    <citation type="submission" date="2010-07" db="EMBL/GenBank/DDBJ databases">
        <title>The genome sequence of Gaeumannomyces graminis var. tritici strain R3-111a-1.</title>
        <authorList>
            <consortium name="The Broad Institute Genome Sequencing Platform"/>
            <person name="Ma L.-J."/>
            <person name="Dead R."/>
            <person name="Young S."/>
            <person name="Zeng Q."/>
            <person name="Koehrsen M."/>
            <person name="Alvarado L."/>
            <person name="Berlin A."/>
            <person name="Chapman S.B."/>
            <person name="Chen Z."/>
            <person name="Freedman E."/>
            <person name="Gellesch M."/>
            <person name="Goldberg J."/>
            <person name="Griggs A."/>
            <person name="Gujja S."/>
            <person name="Heilman E.R."/>
            <person name="Heiman D."/>
            <person name="Hepburn T."/>
            <person name="Howarth C."/>
            <person name="Jen D."/>
            <person name="Larson L."/>
            <person name="Mehta T."/>
            <person name="Neiman D."/>
            <person name="Pearson M."/>
            <person name="Roberts A."/>
            <person name="Saif S."/>
            <person name="Shea T."/>
            <person name="Shenoy N."/>
            <person name="Sisk P."/>
            <person name="Stolte C."/>
            <person name="Sykes S."/>
            <person name="Walk T."/>
            <person name="White J."/>
            <person name="Yandava C."/>
            <person name="Haas B."/>
            <person name="Nusbaum C."/>
            <person name="Birren B."/>
        </authorList>
    </citation>
    <scope>NUCLEOTIDE SEQUENCE [LARGE SCALE GENOMIC DNA]</scope>
    <source>
        <strain evidence="4">R3-111a-1</strain>
    </source>
</reference>
<reference evidence="2" key="3">
    <citation type="submission" date="2010-09" db="EMBL/GenBank/DDBJ databases">
        <title>Annotation of Gaeumannomyces graminis var. tritici R3-111a-1.</title>
        <authorList>
            <consortium name="The Broad Institute Genome Sequencing Platform"/>
            <person name="Ma L.-J."/>
            <person name="Dead R."/>
            <person name="Young S.K."/>
            <person name="Zeng Q."/>
            <person name="Gargeya S."/>
            <person name="Fitzgerald M."/>
            <person name="Haas B."/>
            <person name="Abouelleil A."/>
            <person name="Alvarado L."/>
            <person name="Arachchi H.M."/>
            <person name="Berlin A."/>
            <person name="Brown A."/>
            <person name="Chapman S.B."/>
            <person name="Chen Z."/>
            <person name="Dunbar C."/>
            <person name="Freedman E."/>
            <person name="Gearin G."/>
            <person name="Gellesch M."/>
            <person name="Goldberg J."/>
            <person name="Griggs A."/>
            <person name="Gujja S."/>
            <person name="Heiman D."/>
            <person name="Howarth C."/>
            <person name="Larson L."/>
            <person name="Lui A."/>
            <person name="MacDonald P.J.P."/>
            <person name="Mehta T."/>
            <person name="Montmayeur A."/>
            <person name="Murphy C."/>
            <person name="Neiman D."/>
            <person name="Pearson M."/>
            <person name="Priest M."/>
            <person name="Roberts A."/>
            <person name="Saif S."/>
            <person name="Shea T."/>
            <person name="Shenoy N."/>
            <person name="Sisk P."/>
            <person name="Stolte C."/>
            <person name="Sykes S."/>
            <person name="Yandava C."/>
            <person name="Wortman J."/>
            <person name="Nusbaum C."/>
            <person name="Birren B."/>
        </authorList>
    </citation>
    <scope>NUCLEOTIDE SEQUENCE</scope>
    <source>
        <strain evidence="2">R3-111a-1</strain>
    </source>
</reference>
<sequence>MKNHARDGATAQWGRSEHALSTPAVTIHDAVQLPTDDPMHPSTATTVITPKAARDCHIGFHAEQNDGCQPRPARLVDAGDSPIAPIAPPISRQLPDAPSCTVAVNGQLAPSKPPCIMPASECMSSSRTQKKGRCSRDCIVM</sequence>
<dbReference type="Proteomes" id="UP000006039">
    <property type="component" value="Unassembled WGS sequence"/>
</dbReference>
<organism evidence="2">
    <name type="scientific">Gaeumannomyces tritici (strain R3-111a-1)</name>
    <name type="common">Wheat and barley take-all root rot fungus</name>
    <name type="synonym">Gaeumannomyces graminis var. tritici</name>
    <dbReference type="NCBI Taxonomy" id="644352"/>
    <lineage>
        <taxon>Eukaryota</taxon>
        <taxon>Fungi</taxon>
        <taxon>Dikarya</taxon>
        <taxon>Ascomycota</taxon>
        <taxon>Pezizomycotina</taxon>
        <taxon>Sordariomycetes</taxon>
        <taxon>Sordariomycetidae</taxon>
        <taxon>Magnaporthales</taxon>
        <taxon>Magnaporthaceae</taxon>
        <taxon>Gaeumannomyces</taxon>
    </lineage>
</organism>